<feature type="domain" description="Bacteroidetes PKD-like" evidence="1">
    <location>
        <begin position="28"/>
        <end position="96"/>
    </location>
</feature>
<dbReference type="AlphaFoldDB" id="A0A3Q9ILF1"/>
<dbReference type="KEGG" id="buy:D8S85_03015"/>
<dbReference type="OrthoDB" id="975810at2"/>
<reference evidence="2 3" key="1">
    <citation type="submission" date="2018-10" db="EMBL/GenBank/DDBJ databases">
        <title>Butyricimonas faecalis sp. nov., isolated from human faeces and emended description of the genus Butyricimonas.</title>
        <authorList>
            <person name="Le Roy T."/>
            <person name="Van der Smissen P."/>
            <person name="Paquot A."/>
            <person name="Delzenne N."/>
            <person name="Muccioli G."/>
            <person name="Collet J.-F."/>
            <person name="Cani P.D."/>
        </authorList>
    </citation>
    <scope>NUCLEOTIDE SEQUENCE [LARGE SCALE GENOMIC DNA]</scope>
    <source>
        <strain evidence="2 3">H184</strain>
    </source>
</reference>
<keyword evidence="3" id="KW-1185">Reference proteome</keyword>
<accession>A0A3Q9ILF1</accession>
<name>A0A3Q9ILF1_9BACT</name>
<organism evidence="2 3">
    <name type="scientific">Butyricimonas faecalis</name>
    <dbReference type="NCBI Taxonomy" id="2093856"/>
    <lineage>
        <taxon>Bacteria</taxon>
        <taxon>Pseudomonadati</taxon>
        <taxon>Bacteroidota</taxon>
        <taxon>Bacteroidia</taxon>
        <taxon>Bacteroidales</taxon>
        <taxon>Odoribacteraceae</taxon>
        <taxon>Butyricimonas</taxon>
    </lineage>
</organism>
<protein>
    <submittedName>
        <fullName evidence="2">Cell surface protein</fullName>
    </submittedName>
</protein>
<dbReference type="InterPro" id="IPR041696">
    <property type="entry name" value="PKD_3"/>
</dbReference>
<dbReference type="RefSeq" id="WP_106624803.1">
    <property type="nucleotide sequence ID" value="NZ_CP032819.1"/>
</dbReference>
<dbReference type="InterPro" id="IPR035986">
    <property type="entry name" value="PKD_dom_sf"/>
</dbReference>
<evidence type="ECO:0000313" key="2">
    <source>
        <dbReference type="EMBL" id="AZS28623.1"/>
    </source>
</evidence>
<dbReference type="EMBL" id="CP032819">
    <property type="protein sequence ID" value="AZS28623.1"/>
    <property type="molecule type" value="Genomic_DNA"/>
</dbReference>
<dbReference type="Proteomes" id="UP000270673">
    <property type="component" value="Chromosome"/>
</dbReference>
<evidence type="ECO:0000259" key="1">
    <source>
        <dbReference type="Pfam" id="PF16820"/>
    </source>
</evidence>
<gene>
    <name evidence="2" type="ORF">D8S85_03015</name>
</gene>
<proteinExistence type="predicted"/>
<feature type="domain" description="Bacteroidetes PKD-like" evidence="1">
    <location>
        <begin position="114"/>
        <end position="180"/>
    </location>
</feature>
<dbReference type="SUPFAM" id="SSF49299">
    <property type="entry name" value="PKD domain"/>
    <property type="match status" value="1"/>
</dbReference>
<evidence type="ECO:0000313" key="3">
    <source>
        <dbReference type="Proteomes" id="UP000270673"/>
    </source>
</evidence>
<dbReference type="PROSITE" id="PS51257">
    <property type="entry name" value="PROKAR_LIPOPROTEIN"/>
    <property type="match status" value="1"/>
</dbReference>
<dbReference type="Pfam" id="PF16820">
    <property type="entry name" value="PKD_3"/>
    <property type="match status" value="2"/>
</dbReference>
<sequence>MERFIILVGITLLLACCTKKEPELLPSPPTIILDSPTSIYTTKCGREIIIAPTYENLNDATFEWIDDQGNLLGTDSLLHFSTTEIGRYFITIKATNRGGSTEEELRVDVLALTPPTISLAGVSDGLKVLQHSSLELSPDVASLLETTYSWNINNNEVSTEKKFRFPTEELGEFQVTFSTHNEDGKDSISFTINVCSADEIDFKWAFLQEEYNVSLNRTIRLMPVDIENAFDATFTWRVNGETVQQSEKSAFAFEAETEGKHDVIVEMKNQHLLVTHQLTVNVCPPEGKYKRPASASSSALWNKVYEFLPAPGQFVNENYTATTMEEACDYAQKRMEQTAYVSLGGFGGYIIVGFDHSVENDGDYNLAITGNAFDGSSEPGIVWVMQDENGDGLPNDTWYELAGSEYGKEETWQDYAVTYYRPNATKQPVQWTDNHNQSGSIDYLGAFHKQDYYYPAWVAENSYTLRGTRLQARNYDKSGNGTYWINGSFDWGYVDNFSSSDRLTDDINYNAAPADNHFKISNAKTFDGKDANLKYIDFVKIQVGTNAKSGWLGENSTEVFGVKDFNLLK</sequence>